<feature type="compositionally biased region" description="Low complexity" evidence="13">
    <location>
        <begin position="193"/>
        <end position="206"/>
    </location>
</feature>
<dbReference type="InterPro" id="IPR005225">
    <property type="entry name" value="Small_GTP-bd"/>
</dbReference>
<evidence type="ECO:0000256" key="5">
    <source>
        <dbReference type="ARBA" id="ARBA00022540"/>
    </source>
</evidence>
<reference evidence="15 16" key="1">
    <citation type="journal article" date="2014" name="Genome Announc.">
        <title>Complete genome sequence of Magnetospirillum gryphiswaldense MSR-1.</title>
        <authorList>
            <person name="Wang X."/>
            <person name="Wang Q."/>
            <person name="Zhang W."/>
            <person name="Wang Y."/>
            <person name="Li L."/>
            <person name="Wen T."/>
            <person name="Zhang T."/>
            <person name="Zhang Y."/>
            <person name="Xu J."/>
            <person name="Hu J."/>
            <person name="Li S."/>
            <person name="Liu L."/>
            <person name="Liu J."/>
            <person name="Jiang W."/>
            <person name="Tian J."/>
            <person name="Li Y."/>
            <person name="Schuler D."/>
            <person name="Wang L."/>
            <person name="Li J."/>
        </authorList>
    </citation>
    <scope>NUCLEOTIDE SEQUENCE [LARGE SCALE GENOMIC DNA]</scope>
    <source>
        <strain evidence="16">DSM 6361 / JCM 21280 / NBRC 15271 / MSR-1</strain>
    </source>
</reference>
<dbReference type="InterPro" id="IPR023115">
    <property type="entry name" value="TIF_IF2_dom3"/>
</dbReference>
<protein>
    <recommendedName>
        <fullName evidence="3 9">Translation initiation factor IF-2</fullName>
    </recommendedName>
</protein>
<dbReference type="SUPFAM" id="SSF52540">
    <property type="entry name" value="P-loop containing nucleoside triphosphate hydrolases"/>
    <property type="match status" value="1"/>
</dbReference>
<feature type="region of interest" description="Disordered" evidence="13">
    <location>
        <begin position="193"/>
        <end position="260"/>
    </location>
</feature>
<dbReference type="GO" id="GO:0005829">
    <property type="term" value="C:cytosol"/>
    <property type="evidence" value="ECO:0007669"/>
    <property type="project" value="TreeGrafter"/>
</dbReference>
<dbReference type="GO" id="GO:0005525">
    <property type="term" value="F:GTP binding"/>
    <property type="evidence" value="ECO:0007669"/>
    <property type="project" value="UniProtKB-KW"/>
</dbReference>
<dbReference type="InterPro" id="IPR000795">
    <property type="entry name" value="T_Tr_GTP-bd_dom"/>
</dbReference>
<feature type="binding site" evidence="9">
    <location>
        <begin position="496"/>
        <end position="499"/>
    </location>
    <ligand>
        <name>GTP</name>
        <dbReference type="ChEBI" id="CHEBI:37565"/>
    </ligand>
</feature>
<dbReference type="CDD" id="cd01887">
    <property type="entry name" value="IF2_eIF5B"/>
    <property type="match status" value="1"/>
</dbReference>
<dbReference type="InterPro" id="IPR036925">
    <property type="entry name" value="TIF_IF2_dom3_sf"/>
</dbReference>
<evidence type="ECO:0000256" key="4">
    <source>
        <dbReference type="ARBA" id="ARBA00022490"/>
    </source>
</evidence>
<keyword evidence="12" id="KW-0175">Coiled coil</keyword>
<organism evidence="15 16">
    <name type="scientific">Magnetospirillum gryphiswaldense (strain DSM 6361 / JCM 21280 / NBRC 15271 / MSR-1)</name>
    <dbReference type="NCBI Taxonomy" id="431944"/>
    <lineage>
        <taxon>Bacteria</taxon>
        <taxon>Pseudomonadati</taxon>
        <taxon>Pseudomonadota</taxon>
        <taxon>Alphaproteobacteria</taxon>
        <taxon>Rhodospirillales</taxon>
        <taxon>Rhodospirillaceae</taxon>
        <taxon>Magnetospirillum</taxon>
    </lineage>
</organism>
<evidence type="ECO:0000256" key="13">
    <source>
        <dbReference type="SAM" id="MobiDB-lite"/>
    </source>
</evidence>
<dbReference type="InterPro" id="IPR009000">
    <property type="entry name" value="Transl_B-barrel_sf"/>
</dbReference>
<keyword evidence="7 9" id="KW-0648">Protein biosynthesis</keyword>
<comment type="caution">
    <text evidence="9">Lacks conserved residue(s) required for the propagation of feature annotation.</text>
</comment>
<proteinExistence type="inferred from homology"/>
<evidence type="ECO:0000313" key="16">
    <source>
        <dbReference type="Proteomes" id="UP000018922"/>
    </source>
</evidence>
<dbReference type="FunFam" id="2.40.30.10:FF:000007">
    <property type="entry name" value="Translation initiation factor IF-2"/>
    <property type="match status" value="1"/>
</dbReference>
<comment type="subcellular location">
    <subcellularLocation>
        <location evidence="1 9 11">Cytoplasm</location>
    </subcellularLocation>
</comment>
<dbReference type="PROSITE" id="PS51722">
    <property type="entry name" value="G_TR_2"/>
    <property type="match status" value="1"/>
</dbReference>
<evidence type="ECO:0000256" key="3">
    <source>
        <dbReference type="ARBA" id="ARBA00020675"/>
    </source>
</evidence>
<name>V6F673_MAGGM</name>
<dbReference type="NCBIfam" id="TIGR00231">
    <property type="entry name" value="small_GTP"/>
    <property type="match status" value="1"/>
</dbReference>
<dbReference type="CDD" id="cd03692">
    <property type="entry name" value="mtIF2_IVc"/>
    <property type="match status" value="1"/>
</dbReference>
<keyword evidence="4 9" id="KW-0963">Cytoplasm</keyword>
<keyword evidence="5 9" id="KW-0396">Initiation factor</keyword>
<dbReference type="PANTHER" id="PTHR43381:SF5">
    <property type="entry name" value="TR-TYPE G DOMAIN-CONTAINING PROTEIN"/>
    <property type="match status" value="1"/>
</dbReference>
<dbReference type="SUPFAM" id="SSF52156">
    <property type="entry name" value="Initiation factor IF2/eIF5b, domain 3"/>
    <property type="match status" value="1"/>
</dbReference>
<comment type="function">
    <text evidence="9 10">One of the essential components for the initiation of protein synthesis. Protects formylmethionyl-tRNA from spontaneous hydrolysis and promotes its binding to the 30S ribosomal subunits. Also involved in the hydrolysis of GTP during the formation of the 70S ribosomal complex.</text>
</comment>
<dbReference type="AlphaFoldDB" id="V6F673"/>
<feature type="coiled-coil region" evidence="12">
    <location>
        <begin position="105"/>
        <end position="148"/>
    </location>
</feature>
<dbReference type="SUPFAM" id="SSF50447">
    <property type="entry name" value="Translation proteins"/>
    <property type="match status" value="2"/>
</dbReference>
<evidence type="ECO:0000256" key="6">
    <source>
        <dbReference type="ARBA" id="ARBA00022741"/>
    </source>
</evidence>
<dbReference type="InterPro" id="IPR006847">
    <property type="entry name" value="IF2_N"/>
</dbReference>
<dbReference type="CDD" id="cd03702">
    <property type="entry name" value="IF2_mtIF2_II"/>
    <property type="match status" value="1"/>
</dbReference>
<comment type="similarity">
    <text evidence="2 9 10">Belongs to the TRAFAC class translation factor GTPase superfamily. Classic translation factor GTPase family. IF-2 subfamily.</text>
</comment>
<dbReference type="HAMAP" id="MF_00100_B">
    <property type="entry name" value="IF_2_B"/>
    <property type="match status" value="1"/>
</dbReference>
<evidence type="ECO:0000256" key="10">
    <source>
        <dbReference type="RuleBase" id="RU000644"/>
    </source>
</evidence>
<gene>
    <name evidence="9 15" type="primary">infB</name>
    <name evidence="15" type="ordered locus">MGMSRv2__3652</name>
</gene>
<dbReference type="Gene3D" id="3.40.50.10050">
    <property type="entry name" value="Translation initiation factor IF- 2, domain 3"/>
    <property type="match status" value="1"/>
</dbReference>
<dbReference type="InterPro" id="IPR044145">
    <property type="entry name" value="IF2_II"/>
</dbReference>
<dbReference type="FunFam" id="3.40.50.10050:FF:000001">
    <property type="entry name" value="Translation initiation factor IF-2"/>
    <property type="match status" value="1"/>
</dbReference>
<feature type="binding site" evidence="9">
    <location>
        <begin position="442"/>
        <end position="446"/>
    </location>
    <ligand>
        <name>GTP</name>
        <dbReference type="ChEBI" id="CHEBI:37565"/>
    </ligand>
</feature>
<dbReference type="STRING" id="1430440.MGMSRv2__3652"/>
<dbReference type="PROSITE" id="PS01176">
    <property type="entry name" value="IF2"/>
    <property type="match status" value="1"/>
</dbReference>
<dbReference type="Gene3D" id="3.40.50.300">
    <property type="entry name" value="P-loop containing nucleotide triphosphate hydrolases"/>
    <property type="match status" value="1"/>
</dbReference>
<dbReference type="FunFam" id="2.40.30.10:FF:000008">
    <property type="entry name" value="Translation initiation factor IF-2"/>
    <property type="match status" value="1"/>
</dbReference>
<feature type="compositionally biased region" description="Basic and acidic residues" evidence="13">
    <location>
        <begin position="1"/>
        <end position="11"/>
    </location>
</feature>
<dbReference type="Gene3D" id="2.40.30.10">
    <property type="entry name" value="Translation factors"/>
    <property type="match status" value="2"/>
</dbReference>
<evidence type="ECO:0000256" key="7">
    <source>
        <dbReference type="ARBA" id="ARBA00022917"/>
    </source>
</evidence>
<evidence type="ECO:0000259" key="14">
    <source>
        <dbReference type="PROSITE" id="PS51722"/>
    </source>
</evidence>
<dbReference type="Pfam" id="PF00009">
    <property type="entry name" value="GTP_EFTU"/>
    <property type="match status" value="1"/>
</dbReference>
<evidence type="ECO:0000313" key="15">
    <source>
        <dbReference type="EMBL" id="CDL00867.1"/>
    </source>
</evidence>
<dbReference type="KEGG" id="mgy:MGMSRv2__3652"/>
<dbReference type="Pfam" id="PF03144">
    <property type="entry name" value="GTP_EFTU_D2"/>
    <property type="match status" value="1"/>
</dbReference>
<dbReference type="InterPro" id="IPR013575">
    <property type="entry name" value="IF2_assoc_dom_bac"/>
</dbReference>
<dbReference type="Proteomes" id="UP000018922">
    <property type="component" value="Chromosome I"/>
</dbReference>
<dbReference type="Pfam" id="PF11987">
    <property type="entry name" value="IF-2"/>
    <property type="match status" value="1"/>
</dbReference>
<dbReference type="InterPro" id="IPR000178">
    <property type="entry name" value="TF_IF2_bacterial-like"/>
</dbReference>
<dbReference type="InterPro" id="IPR015760">
    <property type="entry name" value="TIF_IF2"/>
</dbReference>
<dbReference type="Pfam" id="PF04760">
    <property type="entry name" value="IF2_N"/>
    <property type="match status" value="1"/>
</dbReference>
<dbReference type="Pfam" id="PF22042">
    <property type="entry name" value="EF-G_D2"/>
    <property type="match status" value="1"/>
</dbReference>
<feature type="domain" description="Tr-type G" evidence="14">
    <location>
        <begin position="386"/>
        <end position="556"/>
    </location>
</feature>
<dbReference type="EMBL" id="HG794546">
    <property type="protein sequence ID" value="CDL00867.1"/>
    <property type="molecule type" value="Genomic_DNA"/>
</dbReference>
<keyword evidence="8 9" id="KW-0342">GTP-binding</keyword>
<evidence type="ECO:0000256" key="2">
    <source>
        <dbReference type="ARBA" id="ARBA00007733"/>
    </source>
</evidence>
<dbReference type="FunFam" id="3.40.50.300:FF:000019">
    <property type="entry name" value="Translation initiation factor IF-2"/>
    <property type="match status" value="1"/>
</dbReference>
<dbReference type="NCBIfam" id="TIGR00487">
    <property type="entry name" value="IF-2"/>
    <property type="match status" value="1"/>
</dbReference>
<dbReference type="eggNOG" id="COG0532">
    <property type="taxonomic scope" value="Bacteria"/>
</dbReference>
<sequence>MSDSKDQERKAPLKLSSPGKLELKKTVETGQVRQSFSHGRSKVVTVEVRKKRTFAPGAGGAMHEVRDEAHGVAEAELAKAVAVVEAAQQAANAHDLTSNEKVARAKALETALKVEAEARARAEEEAVIRAEEEAVARAEAEMAAAQAAAQAPEVEVAPASEVEAAPVAAPVAAVAVEAAVATPPTVATATAAATPAAAPAAPAEARQGPRMTAPPPPKPAVVPGAVRPAGETEDEEERAKKKAALHKTPPVKRVDQRRRTGKLTITDALTDDDRGERGRSLAAVKRARERERQKMMQKGAEKVVRDVIIPESITVQELANRMAARGGDVIKCLMRMGVMATINQSIDPDTAELVVAEFGHNVKRVSEADVLVGLEGDVDQDDVLISRPPVVTIMGHVDHGKTSLLDALRETDVVSGEAGGITQHIGAYQVTMRSGDKITFIDTPGHEAFTAMRARGAKVTDIVVLVVAADDGIMPQTVEAIRHAKAAGVPIIVAINKIDKPGATPERVRQELLQHDLVTEELGGDVLAVEVSAKKRMNLEKLEEAILLQAEVLDLKANPDRTAQGTVVEAKMEKGRGPVATVLVQKGSLKVGDVFVAGSEWGKVRALIDDKGNRVEEAGPSTPVEVLGLDGAPAAGDDFVAVEDEARAREIAGYRQRVEREARSKLAARGTLEQMFSAIKAGEAKELPVVVKGDVQGSVEAINGALAKIGNDLVKMRVLHSAVGPVSESDITLAKATGGIIIGFNVRANPQARDMARRDGVDIRYYSIIYDVTDDMKTMLSGMLAPTLKENFLGYASIREVFNITKTGKVAGCMITEGTVKRGAGVRLLRENVVIHQGHLAQLKRFKDDVKEVREGYECGMSFTNYEDIRVGDVIECFEIEEVAGVL</sequence>
<dbReference type="GO" id="GO:0003743">
    <property type="term" value="F:translation initiation factor activity"/>
    <property type="evidence" value="ECO:0007669"/>
    <property type="project" value="UniProtKB-UniRule"/>
</dbReference>
<evidence type="ECO:0000256" key="11">
    <source>
        <dbReference type="RuleBase" id="RU000645"/>
    </source>
</evidence>
<dbReference type="InterPro" id="IPR027417">
    <property type="entry name" value="P-loop_NTPase"/>
</dbReference>
<evidence type="ECO:0000256" key="8">
    <source>
        <dbReference type="ARBA" id="ARBA00023134"/>
    </source>
</evidence>
<keyword evidence="16" id="KW-1185">Reference proteome</keyword>
<evidence type="ECO:0000256" key="12">
    <source>
        <dbReference type="SAM" id="Coils"/>
    </source>
</evidence>
<evidence type="ECO:0000256" key="1">
    <source>
        <dbReference type="ARBA" id="ARBA00004496"/>
    </source>
</evidence>
<dbReference type="Pfam" id="PF08364">
    <property type="entry name" value="IF2_assoc"/>
    <property type="match status" value="1"/>
</dbReference>
<dbReference type="HOGENOM" id="CLU_006301_6_0_5"/>
<keyword evidence="6 9" id="KW-0547">Nucleotide-binding</keyword>
<feature type="region of interest" description="Disordered" evidence="13">
    <location>
        <begin position="1"/>
        <end position="22"/>
    </location>
</feature>
<dbReference type="PANTHER" id="PTHR43381">
    <property type="entry name" value="TRANSLATION INITIATION FACTOR IF-2-RELATED"/>
    <property type="match status" value="1"/>
</dbReference>
<dbReference type="GO" id="GO:0003924">
    <property type="term" value="F:GTPase activity"/>
    <property type="evidence" value="ECO:0007669"/>
    <property type="project" value="UniProtKB-UniRule"/>
</dbReference>
<accession>V6F673</accession>
<dbReference type="InterPro" id="IPR053905">
    <property type="entry name" value="EF-G-like_DII"/>
</dbReference>
<feature type="binding site" evidence="9">
    <location>
        <begin position="395"/>
        <end position="402"/>
    </location>
    <ligand>
        <name>GTP</name>
        <dbReference type="ChEBI" id="CHEBI:37565"/>
    </ligand>
</feature>
<evidence type="ECO:0000256" key="9">
    <source>
        <dbReference type="HAMAP-Rule" id="MF_00100"/>
    </source>
</evidence>
<dbReference type="InterPro" id="IPR004161">
    <property type="entry name" value="EFTu-like_2"/>
</dbReference>